<dbReference type="InterPro" id="IPR036388">
    <property type="entry name" value="WH-like_DNA-bd_sf"/>
</dbReference>
<keyword evidence="3 7" id="KW-0805">Transcription regulation</keyword>
<reference evidence="10 11" key="1">
    <citation type="submission" date="2023-09" db="EMBL/GenBank/DDBJ databases">
        <title>Genomes of two closely related lineages of the louse Polyplax serrata with different host specificities.</title>
        <authorList>
            <person name="Martinu J."/>
            <person name="Tarabai H."/>
            <person name="Stefka J."/>
            <person name="Hypsa V."/>
        </authorList>
    </citation>
    <scope>NUCLEOTIDE SEQUENCE [LARGE SCALE GENOMIC DNA]</scope>
    <source>
        <strain evidence="10">98ZLc_SE</strain>
    </source>
</reference>
<dbReference type="SUPFAM" id="SSF144074">
    <property type="entry name" value="E2F-DP heterodimerization region"/>
    <property type="match status" value="1"/>
</dbReference>
<keyword evidence="6 7" id="KW-0539">Nucleus</keyword>
<feature type="domain" description="E2F/DP family winged-helix DNA-binding" evidence="9">
    <location>
        <begin position="172"/>
        <end position="253"/>
    </location>
</feature>
<dbReference type="InterPro" id="IPR036390">
    <property type="entry name" value="WH_DNA-bd_sf"/>
</dbReference>
<dbReference type="InterPro" id="IPR003316">
    <property type="entry name" value="E2F_WHTH_DNA-bd_dom"/>
</dbReference>
<evidence type="ECO:0000256" key="6">
    <source>
        <dbReference type="ARBA" id="ARBA00023242"/>
    </source>
</evidence>
<dbReference type="InterPro" id="IPR037241">
    <property type="entry name" value="E2F-DP_heterodim"/>
</dbReference>
<evidence type="ECO:0000259" key="9">
    <source>
        <dbReference type="SMART" id="SM01372"/>
    </source>
</evidence>
<dbReference type="InterPro" id="IPR014889">
    <property type="entry name" value="Transc_factor_DP_C"/>
</dbReference>
<protein>
    <recommendedName>
        <fullName evidence="12">Transcription factor Dp-1</fullName>
    </recommendedName>
</protein>
<evidence type="ECO:0000256" key="3">
    <source>
        <dbReference type="ARBA" id="ARBA00023015"/>
    </source>
</evidence>
<dbReference type="Proteomes" id="UP001359485">
    <property type="component" value="Unassembled WGS sequence"/>
</dbReference>
<evidence type="ECO:0000259" key="8">
    <source>
        <dbReference type="SMART" id="SM01138"/>
    </source>
</evidence>
<dbReference type="InterPro" id="IPR015648">
    <property type="entry name" value="Transcrpt_fac_DP"/>
</dbReference>
<dbReference type="Gene3D" id="1.10.10.10">
    <property type="entry name" value="Winged helix-like DNA-binding domain superfamily/Winged helix DNA-binding domain"/>
    <property type="match status" value="1"/>
</dbReference>
<dbReference type="PANTHER" id="PTHR12548">
    <property type="entry name" value="TRANSCRIPTION FACTOR DP"/>
    <property type="match status" value="1"/>
</dbReference>
<keyword evidence="4 7" id="KW-0238">DNA-binding</keyword>
<dbReference type="Pfam" id="PF08781">
    <property type="entry name" value="DP"/>
    <property type="match status" value="1"/>
</dbReference>
<evidence type="ECO:0000313" key="10">
    <source>
        <dbReference type="EMBL" id="KAK6632439.1"/>
    </source>
</evidence>
<name>A0ABR1B0T7_POLSC</name>
<dbReference type="EMBL" id="JAWJWF010000005">
    <property type="protein sequence ID" value="KAK6632439.1"/>
    <property type="molecule type" value="Genomic_DNA"/>
</dbReference>
<evidence type="ECO:0000256" key="2">
    <source>
        <dbReference type="ARBA" id="ARBA00010940"/>
    </source>
</evidence>
<sequence length="440" mass="49477">MSESVSTTNFLIHDANGQPQVIKVLHTGSGKGTKFTPGKSVIRSSIFKSSTSSTPVRKIFVEEDNVIGPGSPTLLKAKYNSTPTQGNTIKVFNGSSGSVTQKTVQLTTSQLQAISNQSNNVRKPSPSQSYNCQSKIFAKSVVNSSSKKSASVNTDSDISLSMTDYKRRRADKLGKGLRHFSMKVCEKVRQKGTTSYNEVADELVAEFTGTPYKPNQEQNYDQKNIRRRVYDALNVLMAMNIISKEKKEIRWIGLPSTILEADKDSEREKKQRLERIAQKTQDLHNLILQQIAFKNLVERNKKLEKKGGRPAQTTAVELPFLVVNTSRETMVNCSVSNDKTEYLFNFDDKFEIQDDMHVLKGMGMMMGLNTRECNPESVNKARKMVPRSLEPFVLQMCRQELEEDEDGSSALQNYSNQSEFIEEYLEDESDIASDLDTDVQ</sequence>
<evidence type="ECO:0008006" key="12">
    <source>
        <dbReference type="Google" id="ProtNLM"/>
    </source>
</evidence>
<proteinExistence type="inferred from homology"/>
<feature type="domain" description="Transcription factor DP C-terminal" evidence="8">
    <location>
        <begin position="263"/>
        <end position="404"/>
    </location>
</feature>
<comment type="caution">
    <text evidence="10">The sequence shown here is derived from an EMBL/GenBank/DDBJ whole genome shotgun (WGS) entry which is preliminary data.</text>
</comment>
<keyword evidence="11" id="KW-1185">Reference proteome</keyword>
<evidence type="ECO:0000256" key="4">
    <source>
        <dbReference type="ARBA" id="ARBA00023125"/>
    </source>
</evidence>
<dbReference type="Pfam" id="PF02319">
    <property type="entry name" value="WHD_E2F_TDP"/>
    <property type="match status" value="1"/>
</dbReference>
<dbReference type="InterPro" id="IPR038168">
    <property type="entry name" value="TF_DP_C_sf"/>
</dbReference>
<keyword evidence="5 7" id="KW-0804">Transcription</keyword>
<dbReference type="Gene3D" id="1.20.140.80">
    <property type="entry name" value="Transcription factor DP"/>
    <property type="match status" value="1"/>
</dbReference>
<dbReference type="CDD" id="cd14458">
    <property type="entry name" value="DP_DD"/>
    <property type="match status" value="1"/>
</dbReference>
<evidence type="ECO:0000256" key="7">
    <source>
        <dbReference type="RuleBase" id="RU003796"/>
    </source>
</evidence>
<comment type="subcellular location">
    <subcellularLocation>
        <location evidence="1 7">Nucleus</location>
    </subcellularLocation>
</comment>
<evidence type="ECO:0000256" key="1">
    <source>
        <dbReference type="ARBA" id="ARBA00004123"/>
    </source>
</evidence>
<dbReference type="SMART" id="SM01372">
    <property type="entry name" value="E2F_TDP"/>
    <property type="match status" value="1"/>
</dbReference>
<gene>
    <name evidence="10" type="ORF">RUM44_007481</name>
</gene>
<comment type="similarity">
    <text evidence="2 7">Belongs to the E2F/DP family.</text>
</comment>
<dbReference type="PANTHER" id="PTHR12548:SF9">
    <property type="entry name" value="TRANSCRIPTION FACTOR DP"/>
    <property type="match status" value="1"/>
</dbReference>
<dbReference type="SUPFAM" id="SSF46785">
    <property type="entry name" value="Winged helix' DNA-binding domain"/>
    <property type="match status" value="1"/>
</dbReference>
<evidence type="ECO:0000313" key="11">
    <source>
        <dbReference type="Proteomes" id="UP001359485"/>
    </source>
</evidence>
<evidence type="ECO:0000256" key="5">
    <source>
        <dbReference type="ARBA" id="ARBA00023163"/>
    </source>
</evidence>
<organism evidence="10 11">
    <name type="scientific">Polyplax serrata</name>
    <name type="common">Common mouse louse</name>
    <dbReference type="NCBI Taxonomy" id="468196"/>
    <lineage>
        <taxon>Eukaryota</taxon>
        <taxon>Metazoa</taxon>
        <taxon>Ecdysozoa</taxon>
        <taxon>Arthropoda</taxon>
        <taxon>Hexapoda</taxon>
        <taxon>Insecta</taxon>
        <taxon>Pterygota</taxon>
        <taxon>Neoptera</taxon>
        <taxon>Paraneoptera</taxon>
        <taxon>Psocodea</taxon>
        <taxon>Troctomorpha</taxon>
        <taxon>Phthiraptera</taxon>
        <taxon>Anoplura</taxon>
        <taxon>Polyplacidae</taxon>
        <taxon>Polyplax</taxon>
    </lineage>
</organism>
<accession>A0ABR1B0T7</accession>
<dbReference type="SMART" id="SM01138">
    <property type="entry name" value="DP"/>
    <property type="match status" value="1"/>
</dbReference>